<evidence type="ECO:0000256" key="1">
    <source>
        <dbReference type="SAM" id="Coils"/>
    </source>
</evidence>
<evidence type="ECO:0000313" key="3">
    <source>
        <dbReference type="EMBL" id="KAA6331116.1"/>
    </source>
</evidence>
<dbReference type="InterPro" id="IPR006935">
    <property type="entry name" value="Helicase/UvrB_N"/>
</dbReference>
<dbReference type="Gene3D" id="3.40.50.300">
    <property type="entry name" value="P-loop containing nucleotide triphosphate hydrolases"/>
    <property type="match status" value="1"/>
</dbReference>
<dbReference type="PANTHER" id="PTHR47396:SF1">
    <property type="entry name" value="ATP-DEPENDENT HELICASE IRC3-RELATED"/>
    <property type="match status" value="1"/>
</dbReference>
<proteinExistence type="predicted"/>
<evidence type="ECO:0000259" key="2">
    <source>
        <dbReference type="Pfam" id="PF04851"/>
    </source>
</evidence>
<dbReference type="EMBL" id="SNRY01001413">
    <property type="protein sequence ID" value="KAA6331116.1"/>
    <property type="molecule type" value="Genomic_DNA"/>
</dbReference>
<dbReference type="GO" id="GO:0003677">
    <property type="term" value="F:DNA binding"/>
    <property type="evidence" value="ECO:0007669"/>
    <property type="project" value="InterPro"/>
</dbReference>
<dbReference type="Pfam" id="PF04851">
    <property type="entry name" value="ResIII"/>
    <property type="match status" value="1"/>
</dbReference>
<dbReference type="GO" id="GO:0005829">
    <property type="term" value="C:cytosol"/>
    <property type="evidence" value="ECO:0007669"/>
    <property type="project" value="TreeGrafter"/>
</dbReference>
<dbReference type="InterPro" id="IPR050742">
    <property type="entry name" value="Helicase_Restrict-Modif_Enz"/>
</dbReference>
<feature type="coiled-coil region" evidence="1">
    <location>
        <begin position="760"/>
        <end position="804"/>
    </location>
</feature>
<dbReference type="SUPFAM" id="SSF52540">
    <property type="entry name" value="P-loop containing nucleoside triphosphate hydrolases"/>
    <property type="match status" value="2"/>
</dbReference>
<sequence length="949" mass="110325">MKQVAYQIEYIEELANTAVRNLNDAYRDQSTIILKAPTGSGKTYMISQAITKIVKQQSSTASYSFIWLSINSLHEQSKRALSYYLEDERLLDCISIEDIQDNTIEENEIVFINWDSLIKDNNIFRMDNERGWNLQSVVANTKDEGREFILIIDESHRTAKADKAQEVIKEIDPKLIIEMTATPLLGRNGHLIDIPLGKVIDQGMIKREVLINPSSKKIKENKDLLEVALRKRKEQKRAYEDLGSNINPLLLIQIPNKKQTDSSNPEDYMVTLLADFNITERNGKLAVRLSGDKVKEIDELVKPNDSTVEVLIFKESIALGWDCPRASILFLQREWKQERYSFNIQTLGRIMRMPEQMHYTTKPELNVGYVFSASDNFEIVQELAGNYVSHLQMERDEDLNTKPLKLISELIRRKRELTRLSGDFKKCLFDAVKELKIKDDINPNIKQISKTIAIDGNIKELDKDQKQEIAFSDKTTIRRDLKDVADSYVNFCAEMSAPYAKARSTNIIKTSIRSWFKEEFNIGDEDQISLIVMNKNNNSVVKRLLENAKEKYQNLPTKDEEIISNDSWEVPQTISIFTDYEIFQESDKSIIKQPDDRKLFVKKNKNSKIEFSAPEIDFIKDLNQTDDDILWWFKNGISESKYFGIAYKKQDGHLYGFYPDFLIKTKKETIIVEIKDDKDLKPENALKLQAGRDYVERNKNSNKENVRFYMLSPLDYHRFFSLLKDQNIDAFSSIYEERLLRYNQSQRKLIENKEEQSNKDKEILELLSELDKTIDELKDQKFKNELLKMELSDAQTNVENLVKTLAENKPIIQDNREIEVEKPFNICVLGEVSDERLIRNRLNNYFEKIGVDTINWSIEFFNNIRLQNSNVLRSLQKGQSKYSLIVTGQIFHHSGKGNIKANIISELKNEKYIPHIIGCTPKDLLTPDNIVEEIHKYLKETNGENYACV</sequence>
<dbReference type="GO" id="GO:0005524">
    <property type="term" value="F:ATP binding"/>
    <property type="evidence" value="ECO:0007669"/>
    <property type="project" value="InterPro"/>
</dbReference>
<organism evidence="3">
    <name type="scientific">termite gut metagenome</name>
    <dbReference type="NCBI Taxonomy" id="433724"/>
    <lineage>
        <taxon>unclassified sequences</taxon>
        <taxon>metagenomes</taxon>
        <taxon>organismal metagenomes</taxon>
    </lineage>
</organism>
<protein>
    <recommendedName>
        <fullName evidence="2">Helicase/UvrB N-terminal domain-containing protein</fullName>
    </recommendedName>
</protein>
<reference evidence="3" key="1">
    <citation type="submission" date="2019-03" db="EMBL/GenBank/DDBJ databases">
        <title>Single cell metagenomics reveals metabolic interactions within the superorganism composed of flagellate Streblomastix strix and complex community of Bacteroidetes bacteria on its surface.</title>
        <authorList>
            <person name="Treitli S.C."/>
            <person name="Kolisko M."/>
            <person name="Husnik F."/>
            <person name="Keeling P."/>
            <person name="Hampl V."/>
        </authorList>
    </citation>
    <scope>NUCLEOTIDE SEQUENCE</scope>
    <source>
        <strain evidence="3">STM</strain>
    </source>
</reference>
<name>A0A5J4RAZ2_9ZZZZ</name>
<feature type="domain" description="Helicase/UvrB N-terminal" evidence="2">
    <location>
        <begin position="5"/>
        <end position="183"/>
    </location>
</feature>
<dbReference type="AlphaFoldDB" id="A0A5J4RAZ2"/>
<dbReference type="GO" id="GO:0016787">
    <property type="term" value="F:hydrolase activity"/>
    <property type="evidence" value="ECO:0007669"/>
    <property type="project" value="InterPro"/>
</dbReference>
<dbReference type="InterPro" id="IPR027417">
    <property type="entry name" value="P-loop_NTPase"/>
</dbReference>
<comment type="caution">
    <text evidence="3">The sequence shown here is derived from an EMBL/GenBank/DDBJ whole genome shotgun (WGS) entry which is preliminary data.</text>
</comment>
<gene>
    <name evidence="3" type="ORF">EZS27_020247</name>
</gene>
<accession>A0A5J4RAZ2</accession>
<keyword evidence="1" id="KW-0175">Coiled coil</keyword>
<dbReference type="PANTHER" id="PTHR47396">
    <property type="entry name" value="TYPE I RESTRICTION ENZYME ECOKI R PROTEIN"/>
    <property type="match status" value="1"/>
</dbReference>